<feature type="transmembrane region" description="Helical" evidence="5">
    <location>
        <begin position="359"/>
        <end position="381"/>
    </location>
</feature>
<evidence type="ECO:0000256" key="5">
    <source>
        <dbReference type="SAM" id="Phobius"/>
    </source>
</evidence>
<dbReference type="InterPro" id="IPR056555">
    <property type="entry name" value="NFD4_C"/>
</dbReference>
<feature type="transmembrane region" description="Helical" evidence="5">
    <location>
        <begin position="505"/>
        <end position="528"/>
    </location>
</feature>
<dbReference type="SUPFAM" id="SSF103473">
    <property type="entry name" value="MFS general substrate transporter"/>
    <property type="match status" value="1"/>
</dbReference>
<proteinExistence type="predicted"/>
<keyword evidence="4 5" id="KW-0472">Membrane</keyword>
<protein>
    <submittedName>
        <fullName evidence="8">Uncharacterized protein</fullName>
    </submittedName>
</protein>
<gene>
    <name evidence="8" type="ORF">F3Y22_tig00110391pilonHSYRG00244</name>
</gene>
<dbReference type="Pfam" id="PF06813">
    <property type="entry name" value="Nodulin-like"/>
    <property type="match status" value="1"/>
</dbReference>
<feature type="transmembrane region" description="Helical" evidence="5">
    <location>
        <begin position="173"/>
        <end position="193"/>
    </location>
</feature>
<evidence type="ECO:0000259" key="7">
    <source>
        <dbReference type="Pfam" id="PF23262"/>
    </source>
</evidence>
<dbReference type="GO" id="GO:0016020">
    <property type="term" value="C:membrane"/>
    <property type="evidence" value="ECO:0007669"/>
    <property type="project" value="UniProtKB-SubCell"/>
</dbReference>
<keyword evidence="3 5" id="KW-1133">Transmembrane helix</keyword>
<keyword evidence="2 5" id="KW-0812">Transmembrane</keyword>
<feature type="transmembrane region" description="Helical" evidence="5">
    <location>
        <begin position="402"/>
        <end position="421"/>
    </location>
</feature>
<dbReference type="InterPro" id="IPR036259">
    <property type="entry name" value="MFS_trans_sf"/>
</dbReference>
<dbReference type="EMBL" id="VEPZ02000968">
    <property type="protein sequence ID" value="KAE8706663.1"/>
    <property type="molecule type" value="Genomic_DNA"/>
</dbReference>
<evidence type="ECO:0000313" key="8">
    <source>
        <dbReference type="EMBL" id="KAE8706663.1"/>
    </source>
</evidence>
<evidence type="ECO:0000256" key="4">
    <source>
        <dbReference type="ARBA" id="ARBA00023136"/>
    </source>
</evidence>
<feature type="transmembrane region" description="Helical" evidence="5">
    <location>
        <begin position="146"/>
        <end position="167"/>
    </location>
</feature>
<feature type="transmembrane region" description="Helical" evidence="5">
    <location>
        <begin position="427"/>
        <end position="448"/>
    </location>
</feature>
<dbReference type="OrthoDB" id="410267at2759"/>
<dbReference type="AlphaFoldDB" id="A0A6A3ASA5"/>
<dbReference type="Gene3D" id="1.20.1250.20">
    <property type="entry name" value="MFS general substrate transporter like domains"/>
    <property type="match status" value="2"/>
</dbReference>
<feature type="transmembrane region" description="Helical" evidence="5">
    <location>
        <begin position="335"/>
        <end position="353"/>
    </location>
</feature>
<sequence>MGHREAYTFSAWKWLGFVSAVWVQAIAGNNYTFSNYSDAIKTIMNLTQLQLNNLSVAKDVGKAFGLISGLASDRLPTSVILLIGSIEGLVGYGIQWLVVSRKIQPLPYWQMCIFMCMGGNSSTWMNTAVLVTCMRNFRRNRGPVSGILKGYVGLSTAIFTDLSTALFDKDPSKILVLLAVIPFAVCLTAVFFLREIRQSAPVATENEEDRYFTIFNEVAVVIAVYLLTYDLIGSTNQVVSLVFAIILLILLASPLAVPVYSFIKSWRLVGFEPDMEQQEPLLEQEANTTTAEKREVTEEEQPVVAAGEAVTAVEKIRPVIGEEHTVVEMMQTWDFWLLFVSFLCGVGTGMAVINNMAQIGLALGHANVSIFVSFISIWGFFGRIISGSVSEYFLKRAGTPRHVWNAASQILMAVGFFLMALAMPGSLYIGSIVVGICYGVRLAVSVPIASELFGLKYFGLLYNILILNLPIGSFLFSGLLAGYLYDAQAIPTPGGGNTCVGAHCYRLVFIVMAIVSVIGFGLDVLLAIRTKNVYTKIFTSQKSKKSLTTSNGQR</sequence>
<dbReference type="PANTHER" id="PTHR21576">
    <property type="entry name" value="UNCHARACTERIZED NODULIN-LIKE PROTEIN"/>
    <property type="match status" value="1"/>
</dbReference>
<feature type="transmembrane region" description="Helical" evidence="5">
    <location>
        <begin position="460"/>
        <end position="485"/>
    </location>
</feature>
<feature type="transmembrane region" description="Helical" evidence="5">
    <location>
        <begin position="238"/>
        <end position="263"/>
    </location>
</feature>
<dbReference type="PANTHER" id="PTHR21576:SF78">
    <property type="entry name" value="PROTEIN NUCLEAR FUSION DEFECTIVE 4-LIKE"/>
    <property type="match status" value="1"/>
</dbReference>
<reference evidence="8" key="1">
    <citation type="submission" date="2019-09" db="EMBL/GenBank/DDBJ databases">
        <title>Draft genome information of white flower Hibiscus syriacus.</title>
        <authorList>
            <person name="Kim Y.-M."/>
        </authorList>
    </citation>
    <scope>NUCLEOTIDE SEQUENCE [LARGE SCALE GENOMIC DNA]</scope>
    <source>
        <strain evidence="8">YM2019G1</strain>
    </source>
</reference>
<dbReference type="Pfam" id="PF23262">
    <property type="entry name" value="NFD4_C"/>
    <property type="match status" value="1"/>
</dbReference>
<dbReference type="CDD" id="cd17354">
    <property type="entry name" value="MFS_Mch1p_like"/>
    <property type="match status" value="1"/>
</dbReference>
<feature type="domain" description="Nodulin-like" evidence="6">
    <location>
        <begin position="13"/>
        <end position="259"/>
    </location>
</feature>
<evidence type="ECO:0000313" key="9">
    <source>
        <dbReference type="Proteomes" id="UP000436088"/>
    </source>
</evidence>
<evidence type="ECO:0000259" key="6">
    <source>
        <dbReference type="Pfam" id="PF06813"/>
    </source>
</evidence>
<comment type="caution">
    <text evidence="8">The sequence shown here is derived from an EMBL/GenBank/DDBJ whole genome shotgun (WGS) entry which is preliminary data.</text>
</comment>
<evidence type="ECO:0000256" key="1">
    <source>
        <dbReference type="ARBA" id="ARBA00004141"/>
    </source>
</evidence>
<accession>A0A6A3ASA5</accession>
<feature type="domain" description="NFD4 C-terminal" evidence="7">
    <location>
        <begin position="321"/>
        <end position="534"/>
    </location>
</feature>
<dbReference type="Proteomes" id="UP000436088">
    <property type="component" value="Unassembled WGS sequence"/>
</dbReference>
<comment type="subcellular location">
    <subcellularLocation>
        <location evidence="1">Membrane</location>
        <topology evidence="1">Multi-pass membrane protein</topology>
    </subcellularLocation>
</comment>
<evidence type="ECO:0000256" key="2">
    <source>
        <dbReference type="ARBA" id="ARBA00022692"/>
    </source>
</evidence>
<feature type="transmembrane region" description="Helical" evidence="5">
    <location>
        <begin position="214"/>
        <end position="232"/>
    </location>
</feature>
<organism evidence="8 9">
    <name type="scientific">Hibiscus syriacus</name>
    <name type="common">Rose of Sharon</name>
    <dbReference type="NCBI Taxonomy" id="106335"/>
    <lineage>
        <taxon>Eukaryota</taxon>
        <taxon>Viridiplantae</taxon>
        <taxon>Streptophyta</taxon>
        <taxon>Embryophyta</taxon>
        <taxon>Tracheophyta</taxon>
        <taxon>Spermatophyta</taxon>
        <taxon>Magnoliopsida</taxon>
        <taxon>eudicotyledons</taxon>
        <taxon>Gunneridae</taxon>
        <taxon>Pentapetalae</taxon>
        <taxon>rosids</taxon>
        <taxon>malvids</taxon>
        <taxon>Malvales</taxon>
        <taxon>Malvaceae</taxon>
        <taxon>Malvoideae</taxon>
        <taxon>Hibiscus</taxon>
    </lineage>
</organism>
<evidence type="ECO:0000256" key="3">
    <source>
        <dbReference type="ARBA" id="ARBA00022989"/>
    </source>
</evidence>
<feature type="transmembrane region" description="Helical" evidence="5">
    <location>
        <begin position="79"/>
        <end position="96"/>
    </location>
</feature>
<dbReference type="InterPro" id="IPR010658">
    <property type="entry name" value="Nodulin-like"/>
</dbReference>
<name>A0A6A3ASA5_HIBSY</name>
<keyword evidence="9" id="KW-1185">Reference proteome</keyword>